<evidence type="ECO:0000256" key="2">
    <source>
        <dbReference type="ARBA" id="ARBA00023002"/>
    </source>
</evidence>
<dbReference type="GO" id="GO:0051287">
    <property type="term" value="F:NAD binding"/>
    <property type="evidence" value="ECO:0007669"/>
    <property type="project" value="InterPro"/>
</dbReference>
<dbReference type="InterPro" id="IPR036291">
    <property type="entry name" value="NAD(P)-bd_dom_sf"/>
</dbReference>
<dbReference type="GO" id="GO:0030267">
    <property type="term" value="F:glyoxylate reductase (NADPH) activity"/>
    <property type="evidence" value="ECO:0007669"/>
    <property type="project" value="TreeGrafter"/>
</dbReference>
<dbReference type="PROSITE" id="PS00065">
    <property type="entry name" value="D_2_HYDROXYACID_DH_1"/>
    <property type="match status" value="1"/>
</dbReference>
<dbReference type="InterPro" id="IPR006140">
    <property type="entry name" value="D-isomer_DH_NAD-bd"/>
</dbReference>
<name>A0A4R5M6I9_9BURK</name>
<evidence type="ECO:0000259" key="4">
    <source>
        <dbReference type="Pfam" id="PF00389"/>
    </source>
</evidence>
<evidence type="ECO:0000256" key="3">
    <source>
        <dbReference type="RuleBase" id="RU003719"/>
    </source>
</evidence>
<dbReference type="EMBL" id="SMRP01000010">
    <property type="protein sequence ID" value="TDG21744.1"/>
    <property type="molecule type" value="Genomic_DNA"/>
</dbReference>
<proteinExistence type="inferred from homology"/>
<dbReference type="PANTHER" id="PTHR10996:SF283">
    <property type="entry name" value="GLYOXYLATE_HYDROXYPYRUVATE REDUCTASE B"/>
    <property type="match status" value="1"/>
</dbReference>
<dbReference type="InterPro" id="IPR006139">
    <property type="entry name" value="D-isomer_2_OHA_DH_cat_dom"/>
</dbReference>
<dbReference type="OrthoDB" id="9805416at2"/>
<dbReference type="RefSeq" id="WP_133196661.1">
    <property type="nucleotide sequence ID" value="NZ_JBHUCW010000038.1"/>
</dbReference>
<dbReference type="InterPro" id="IPR029752">
    <property type="entry name" value="D-isomer_DH_CS1"/>
</dbReference>
<dbReference type="Pfam" id="PF02826">
    <property type="entry name" value="2-Hacid_dh_C"/>
    <property type="match status" value="1"/>
</dbReference>
<feature type="domain" description="D-isomer specific 2-hydroxyacid dehydrogenase catalytic" evidence="4">
    <location>
        <begin position="15"/>
        <end position="325"/>
    </location>
</feature>
<reference evidence="6 7" key="1">
    <citation type="submission" date="2019-03" db="EMBL/GenBank/DDBJ databases">
        <title>Paraburkholderia sp. 4M-K11, isolated from subtropical forest soil.</title>
        <authorList>
            <person name="Gao Z.-H."/>
            <person name="Qiu L.-H."/>
        </authorList>
    </citation>
    <scope>NUCLEOTIDE SEQUENCE [LARGE SCALE GENOMIC DNA]</scope>
    <source>
        <strain evidence="6 7">4M-K11</strain>
    </source>
</reference>
<dbReference type="InterPro" id="IPR029753">
    <property type="entry name" value="D-isomer_DH_CS"/>
</dbReference>
<evidence type="ECO:0000256" key="1">
    <source>
        <dbReference type="ARBA" id="ARBA00005854"/>
    </source>
</evidence>
<dbReference type="PROSITE" id="PS00671">
    <property type="entry name" value="D_2_HYDROXYACID_DH_3"/>
    <property type="match status" value="1"/>
</dbReference>
<dbReference type="Proteomes" id="UP000295722">
    <property type="component" value="Unassembled WGS sequence"/>
</dbReference>
<dbReference type="SUPFAM" id="SSF52283">
    <property type="entry name" value="Formate/glycerate dehydrogenase catalytic domain-like"/>
    <property type="match status" value="1"/>
</dbReference>
<organism evidence="6 7">
    <name type="scientific">Paraburkholderia silviterrae</name>
    <dbReference type="NCBI Taxonomy" id="2528715"/>
    <lineage>
        <taxon>Bacteria</taxon>
        <taxon>Pseudomonadati</taxon>
        <taxon>Pseudomonadota</taxon>
        <taxon>Betaproteobacteria</taxon>
        <taxon>Burkholderiales</taxon>
        <taxon>Burkholderiaceae</taxon>
        <taxon>Paraburkholderia</taxon>
    </lineage>
</organism>
<dbReference type="SUPFAM" id="SSF51735">
    <property type="entry name" value="NAD(P)-binding Rossmann-fold domains"/>
    <property type="match status" value="1"/>
</dbReference>
<evidence type="ECO:0000313" key="6">
    <source>
        <dbReference type="EMBL" id="TDG21744.1"/>
    </source>
</evidence>
<accession>A0A4R5M6I9</accession>
<comment type="similarity">
    <text evidence="1 3">Belongs to the D-isomer specific 2-hydroxyacid dehydrogenase family.</text>
</comment>
<comment type="caution">
    <text evidence="6">The sequence shown here is derived from an EMBL/GenBank/DDBJ whole genome shotgun (WGS) entry which is preliminary data.</text>
</comment>
<dbReference type="InterPro" id="IPR050223">
    <property type="entry name" value="D-isomer_2-hydroxyacid_DH"/>
</dbReference>
<feature type="domain" description="D-isomer specific 2-hydroxyacid dehydrogenase NAD-binding" evidence="5">
    <location>
        <begin position="117"/>
        <end position="293"/>
    </location>
</feature>
<keyword evidence="7" id="KW-1185">Reference proteome</keyword>
<dbReference type="CDD" id="cd05301">
    <property type="entry name" value="GDH"/>
    <property type="match status" value="1"/>
</dbReference>
<dbReference type="GO" id="GO:0016618">
    <property type="term" value="F:hydroxypyruvate reductase [NAD(P)H] activity"/>
    <property type="evidence" value="ECO:0007669"/>
    <property type="project" value="TreeGrafter"/>
</dbReference>
<keyword evidence="2 3" id="KW-0560">Oxidoreductase</keyword>
<protein>
    <submittedName>
        <fullName evidence="6">D-glycerate dehydrogenase</fullName>
    </submittedName>
</protein>
<dbReference type="AlphaFoldDB" id="A0A4R5M6I9"/>
<dbReference type="GO" id="GO:0005829">
    <property type="term" value="C:cytosol"/>
    <property type="evidence" value="ECO:0007669"/>
    <property type="project" value="TreeGrafter"/>
</dbReference>
<dbReference type="PANTHER" id="PTHR10996">
    <property type="entry name" value="2-HYDROXYACID DEHYDROGENASE-RELATED"/>
    <property type="match status" value="1"/>
</dbReference>
<sequence>MSTGISNARPRLLITRRLPDTVLARARNYFDTTVWPEDKPIGASLTTLARGCDALLVMVTERIDAECLRELSPNLKALATYSAGYDHIDLPAATAAGIPVFTAPDALHHAVAEIALYLILAAARRTRVAESVLRERTWGPFSPGAMLGAQLTGKRLGIYGMGAIGREIATRARAFGMQIHYHNRSRLGADQECGAQYHDSLDSLLPVSEVFCVAAPSTAETRLSIGYPQLKALPAGAILVNIGRGDLIDERALLELIKTGHLGPVGLDVFQNEPNIDERWLQLPDAVLLPHIGSATVEARIATGLRALGALEQHFAGAPATSCLNPQVYDSLTARADPALPKLES</sequence>
<evidence type="ECO:0000259" key="5">
    <source>
        <dbReference type="Pfam" id="PF02826"/>
    </source>
</evidence>
<dbReference type="Gene3D" id="3.40.50.720">
    <property type="entry name" value="NAD(P)-binding Rossmann-like Domain"/>
    <property type="match status" value="2"/>
</dbReference>
<gene>
    <name evidence="6" type="ORF">EYW47_20480</name>
</gene>
<dbReference type="Pfam" id="PF00389">
    <property type="entry name" value="2-Hacid_dh"/>
    <property type="match status" value="1"/>
</dbReference>
<evidence type="ECO:0000313" key="7">
    <source>
        <dbReference type="Proteomes" id="UP000295722"/>
    </source>
</evidence>